<dbReference type="AlphaFoldDB" id="A0A5J4PTF1"/>
<sequence>MESSPFNLQSQKVQQTYEARQELYFHKSSEYIFHPRNSTTLAGSRTDFLTDIFNPKFVNDVVAVGYDANLYGFSDEFDYWAKCFVKDQTSMLHSKTHDFIEELLLVKGNAQERSE</sequence>
<comment type="caution">
    <text evidence="1">The sequence shown here is derived from an EMBL/GenBank/DDBJ whole genome shotgun (WGS) entry which is preliminary data.</text>
</comment>
<reference evidence="1 2" key="1">
    <citation type="submission" date="2019-03" db="EMBL/GenBank/DDBJ databases">
        <title>Single cell metagenomics reveals metabolic interactions within the superorganism composed of flagellate Streblomastix strix and complex community of Bacteroidetes bacteria on its surface.</title>
        <authorList>
            <person name="Treitli S.C."/>
            <person name="Kolisko M."/>
            <person name="Husnik F."/>
            <person name="Keeling P."/>
            <person name="Hampl V."/>
        </authorList>
    </citation>
    <scope>NUCLEOTIDE SEQUENCE [LARGE SCALE GENOMIC DNA]</scope>
    <source>
        <strain evidence="1">ST1C</strain>
    </source>
</reference>
<dbReference type="EMBL" id="SNRW01048969">
    <property type="protein sequence ID" value="KAA6312048.1"/>
    <property type="molecule type" value="Genomic_DNA"/>
</dbReference>
<feature type="non-terminal residue" evidence="1">
    <location>
        <position position="115"/>
    </location>
</feature>
<name>A0A5J4PTF1_9EUKA</name>
<evidence type="ECO:0000313" key="2">
    <source>
        <dbReference type="Proteomes" id="UP000324800"/>
    </source>
</evidence>
<dbReference type="Proteomes" id="UP000324800">
    <property type="component" value="Unassembled WGS sequence"/>
</dbReference>
<protein>
    <submittedName>
        <fullName evidence="1">Uncharacterized protein</fullName>
    </submittedName>
</protein>
<proteinExistence type="predicted"/>
<evidence type="ECO:0000313" key="1">
    <source>
        <dbReference type="EMBL" id="KAA6312048.1"/>
    </source>
</evidence>
<gene>
    <name evidence="1" type="ORF">EZS28_055996</name>
</gene>
<organism evidence="1 2">
    <name type="scientific">Streblomastix strix</name>
    <dbReference type="NCBI Taxonomy" id="222440"/>
    <lineage>
        <taxon>Eukaryota</taxon>
        <taxon>Metamonada</taxon>
        <taxon>Preaxostyla</taxon>
        <taxon>Oxymonadida</taxon>
        <taxon>Streblomastigidae</taxon>
        <taxon>Streblomastix</taxon>
    </lineage>
</organism>
<accession>A0A5J4PTF1</accession>